<keyword evidence="1" id="KW-1133">Transmembrane helix</keyword>
<gene>
    <name evidence="2" type="ORF">A2725_02870</name>
</gene>
<dbReference type="InterPro" id="IPR007497">
    <property type="entry name" value="SIMPL/DUF541"/>
</dbReference>
<dbReference type="Pfam" id="PF04402">
    <property type="entry name" value="SIMPL"/>
    <property type="match status" value="1"/>
</dbReference>
<dbReference type="PANTHER" id="PTHR34387:SF1">
    <property type="entry name" value="PERIPLASMIC IMMUNOGENIC PROTEIN"/>
    <property type="match status" value="1"/>
</dbReference>
<dbReference type="Proteomes" id="UP000177067">
    <property type="component" value="Unassembled WGS sequence"/>
</dbReference>
<evidence type="ECO:0008006" key="4">
    <source>
        <dbReference type="Google" id="ProtNLM"/>
    </source>
</evidence>
<keyword evidence="1" id="KW-0472">Membrane</keyword>
<dbReference type="GO" id="GO:0006974">
    <property type="term" value="P:DNA damage response"/>
    <property type="evidence" value="ECO:0007669"/>
    <property type="project" value="TreeGrafter"/>
</dbReference>
<dbReference type="InterPro" id="IPR052022">
    <property type="entry name" value="26kDa_periplasmic_antigen"/>
</dbReference>
<feature type="transmembrane region" description="Helical" evidence="1">
    <location>
        <begin position="32"/>
        <end position="52"/>
    </location>
</feature>
<dbReference type="Gene3D" id="3.30.70.2970">
    <property type="entry name" value="Protein of unknown function (DUF541), domain 2"/>
    <property type="match status" value="1"/>
</dbReference>
<dbReference type="PANTHER" id="PTHR34387">
    <property type="entry name" value="SLR1258 PROTEIN"/>
    <property type="match status" value="1"/>
</dbReference>
<evidence type="ECO:0000313" key="2">
    <source>
        <dbReference type="EMBL" id="OGH58617.1"/>
    </source>
</evidence>
<protein>
    <recommendedName>
        <fullName evidence="4">SIMPL domain-containing protein</fullName>
    </recommendedName>
</protein>
<evidence type="ECO:0000313" key="3">
    <source>
        <dbReference type="Proteomes" id="UP000177067"/>
    </source>
</evidence>
<sequence length="277" mass="30742">MSVKKTMDKISENTNECCEKNAWSGNGVYKKFLYTFLILLLVYFLVLLATMIRNNLKEFYYIGRADKQERTISLQAVGKVVAKPDIAVTSMGMTSDAETVEEAQAKNTKVMNDLISRLKQLEIEEKDIQTSNYSIYPQYDYLEDRGSVLKGYTVSQNVSVKIRDLDKVDDVISLAGVVGANNVGGLQFTIDDMDVYLNEAREDAMKKIGEKAKALRQSLGVKFVGIISYDEYSGSGLPSPMYAMKAMDYGVGGAESPSIESGSTDVTLNINILFEIL</sequence>
<keyword evidence="1" id="KW-0812">Transmembrane</keyword>
<name>A0A1F6LGV7_9BACT</name>
<dbReference type="AlphaFoldDB" id="A0A1F6LGV7"/>
<dbReference type="EMBL" id="MFPS01000009">
    <property type="protein sequence ID" value="OGH58617.1"/>
    <property type="molecule type" value="Genomic_DNA"/>
</dbReference>
<comment type="caution">
    <text evidence="2">The sequence shown here is derived from an EMBL/GenBank/DDBJ whole genome shotgun (WGS) entry which is preliminary data.</text>
</comment>
<evidence type="ECO:0000256" key="1">
    <source>
        <dbReference type="SAM" id="Phobius"/>
    </source>
</evidence>
<accession>A0A1F6LGV7</accession>
<dbReference type="Gene3D" id="3.30.110.170">
    <property type="entry name" value="Protein of unknown function (DUF541), domain 1"/>
    <property type="match status" value="1"/>
</dbReference>
<reference evidence="2 3" key="1">
    <citation type="journal article" date="2016" name="Nat. Commun.">
        <title>Thousands of microbial genomes shed light on interconnected biogeochemical processes in an aquifer system.</title>
        <authorList>
            <person name="Anantharaman K."/>
            <person name="Brown C.T."/>
            <person name="Hug L.A."/>
            <person name="Sharon I."/>
            <person name="Castelle C.J."/>
            <person name="Probst A.J."/>
            <person name="Thomas B.C."/>
            <person name="Singh A."/>
            <person name="Wilkins M.J."/>
            <person name="Karaoz U."/>
            <person name="Brodie E.L."/>
            <person name="Williams K.H."/>
            <person name="Hubbard S.S."/>
            <person name="Banfield J.F."/>
        </authorList>
    </citation>
    <scope>NUCLEOTIDE SEQUENCE [LARGE SCALE GENOMIC DNA]</scope>
</reference>
<proteinExistence type="predicted"/>
<organism evidence="2 3">
    <name type="scientific">Candidatus Magasanikbacteria bacterium RIFCSPHIGHO2_01_FULL_33_34</name>
    <dbReference type="NCBI Taxonomy" id="1798671"/>
    <lineage>
        <taxon>Bacteria</taxon>
        <taxon>Candidatus Magasanikiibacteriota</taxon>
    </lineage>
</organism>